<organism evidence="4 5">
    <name type="scientific">Solicola gregarius</name>
    <dbReference type="NCBI Taxonomy" id="2908642"/>
    <lineage>
        <taxon>Bacteria</taxon>
        <taxon>Bacillati</taxon>
        <taxon>Actinomycetota</taxon>
        <taxon>Actinomycetes</taxon>
        <taxon>Propionibacteriales</taxon>
        <taxon>Nocardioidaceae</taxon>
        <taxon>Solicola</taxon>
    </lineage>
</organism>
<keyword evidence="2" id="KW-0813">Transport</keyword>
<evidence type="ECO:0000256" key="2">
    <source>
        <dbReference type="PIRNR" id="PIRNR016661"/>
    </source>
</evidence>
<comment type="similarity">
    <text evidence="1 2">Belongs to the BioY family.</text>
</comment>
<sequence>MPRDATARPETPARRTTTTTDVSLIAFFAALIAVCAIMPGIHVGGLAVPITLQTFGVMLAGACLGARRGFLAALLYLAVGFAGLPVFADATGGLATFAKPSIGYLLAFPIAAFVCGLLVERLPHHRLSYGAPLIFACAMVASILITHPMGIAGMHWRIDDFSWREAFTTDLTFWPGDVIKNVCVGIVAAAAHRAFPDLLPRR</sequence>
<dbReference type="Gene3D" id="1.10.1760.20">
    <property type="match status" value="1"/>
</dbReference>
<feature type="transmembrane region" description="Helical" evidence="3">
    <location>
        <begin position="73"/>
        <end position="95"/>
    </location>
</feature>
<reference evidence="4" key="1">
    <citation type="submission" date="2022-01" db="EMBL/GenBank/DDBJ databases">
        <title>Nocardioidaceae gen. sp. A5X3R13.</title>
        <authorList>
            <person name="Lopez Marin M.A."/>
            <person name="Uhlik O."/>
        </authorList>
    </citation>
    <scope>NUCLEOTIDE SEQUENCE</scope>
    <source>
        <strain evidence="4">A5X3R13</strain>
    </source>
</reference>
<evidence type="ECO:0000313" key="5">
    <source>
        <dbReference type="Proteomes" id="UP001164390"/>
    </source>
</evidence>
<keyword evidence="5" id="KW-1185">Reference proteome</keyword>
<gene>
    <name evidence="4" type="ORF">L0C25_12150</name>
</gene>
<keyword evidence="3" id="KW-1133">Transmembrane helix</keyword>
<proteinExistence type="inferred from homology"/>
<dbReference type="RefSeq" id="WP_271636757.1">
    <property type="nucleotide sequence ID" value="NZ_CP094970.1"/>
</dbReference>
<dbReference type="Proteomes" id="UP001164390">
    <property type="component" value="Chromosome"/>
</dbReference>
<feature type="transmembrane region" description="Helical" evidence="3">
    <location>
        <begin position="131"/>
        <end position="158"/>
    </location>
</feature>
<comment type="subcellular location">
    <subcellularLocation>
        <location evidence="2">Cell membrane</location>
        <topology evidence="2">Multi-pass membrane protein</topology>
    </subcellularLocation>
</comment>
<dbReference type="EMBL" id="CP094970">
    <property type="protein sequence ID" value="UYM07783.1"/>
    <property type="molecule type" value="Genomic_DNA"/>
</dbReference>
<accession>A0AA46YPN0</accession>
<name>A0AA46YPN0_9ACTN</name>
<evidence type="ECO:0000256" key="3">
    <source>
        <dbReference type="SAM" id="Phobius"/>
    </source>
</evidence>
<dbReference type="InterPro" id="IPR003784">
    <property type="entry name" value="BioY"/>
</dbReference>
<dbReference type="PANTHER" id="PTHR34295:SF1">
    <property type="entry name" value="BIOTIN TRANSPORTER BIOY"/>
    <property type="match status" value="1"/>
</dbReference>
<dbReference type="Pfam" id="PF02632">
    <property type="entry name" value="BioY"/>
    <property type="match status" value="1"/>
</dbReference>
<keyword evidence="2" id="KW-1003">Cell membrane</keyword>
<dbReference type="AlphaFoldDB" id="A0AA46YPN0"/>
<dbReference type="KEGG" id="sgrg:L0C25_12150"/>
<feature type="transmembrane region" description="Helical" evidence="3">
    <location>
        <begin position="47"/>
        <end position="66"/>
    </location>
</feature>
<feature type="transmembrane region" description="Helical" evidence="3">
    <location>
        <begin position="21"/>
        <end position="41"/>
    </location>
</feature>
<feature type="transmembrane region" description="Helical" evidence="3">
    <location>
        <begin position="101"/>
        <end position="119"/>
    </location>
</feature>
<keyword evidence="3" id="KW-0812">Transmembrane</keyword>
<dbReference type="GO" id="GO:0005886">
    <property type="term" value="C:plasma membrane"/>
    <property type="evidence" value="ECO:0007669"/>
    <property type="project" value="UniProtKB-SubCell"/>
</dbReference>
<dbReference type="PIRSF" id="PIRSF016661">
    <property type="entry name" value="BioY"/>
    <property type="match status" value="1"/>
</dbReference>
<dbReference type="PANTHER" id="PTHR34295">
    <property type="entry name" value="BIOTIN TRANSPORTER BIOY"/>
    <property type="match status" value="1"/>
</dbReference>
<evidence type="ECO:0000313" key="4">
    <source>
        <dbReference type="EMBL" id="UYM07783.1"/>
    </source>
</evidence>
<protein>
    <recommendedName>
        <fullName evidence="2">Biotin transporter</fullName>
    </recommendedName>
</protein>
<evidence type="ECO:0000256" key="1">
    <source>
        <dbReference type="ARBA" id="ARBA00010692"/>
    </source>
</evidence>
<dbReference type="GO" id="GO:0015225">
    <property type="term" value="F:biotin transmembrane transporter activity"/>
    <property type="evidence" value="ECO:0007669"/>
    <property type="project" value="UniProtKB-UniRule"/>
</dbReference>
<keyword evidence="2 3" id="KW-0472">Membrane</keyword>